<keyword evidence="3" id="KW-0732">Signal</keyword>
<dbReference type="InterPro" id="IPR004147">
    <property type="entry name" value="ABC1_dom"/>
</dbReference>
<organism evidence="6 7">
    <name type="scientific">Rhodotorula taiwanensis</name>
    <dbReference type="NCBI Taxonomy" id="741276"/>
    <lineage>
        <taxon>Eukaryota</taxon>
        <taxon>Fungi</taxon>
        <taxon>Dikarya</taxon>
        <taxon>Basidiomycota</taxon>
        <taxon>Pucciniomycotina</taxon>
        <taxon>Microbotryomycetes</taxon>
        <taxon>Sporidiobolales</taxon>
        <taxon>Sporidiobolaceae</taxon>
        <taxon>Rhodotorula</taxon>
    </lineage>
</organism>
<dbReference type="Gene3D" id="2.30.110.10">
    <property type="entry name" value="Electron Transport, Fmn-binding Protein, Chain A"/>
    <property type="match status" value="1"/>
</dbReference>
<keyword evidence="7" id="KW-1185">Reference proteome</keyword>
<dbReference type="PANTHER" id="PTHR45890:SF1">
    <property type="entry name" value="AARF DOMAIN CONTAINING KINASE 2"/>
    <property type="match status" value="1"/>
</dbReference>
<dbReference type="OrthoDB" id="1290869at2759"/>
<dbReference type="InterPro" id="IPR012349">
    <property type="entry name" value="Split_barrel_FMN-bd"/>
</dbReference>
<evidence type="ECO:0008006" key="8">
    <source>
        <dbReference type="Google" id="ProtNLM"/>
    </source>
</evidence>
<dbReference type="InterPro" id="IPR011009">
    <property type="entry name" value="Kinase-like_dom_sf"/>
</dbReference>
<evidence type="ECO:0000256" key="1">
    <source>
        <dbReference type="ARBA" id="ARBA00009670"/>
    </source>
</evidence>
<dbReference type="GO" id="GO:0005739">
    <property type="term" value="C:mitochondrion"/>
    <property type="evidence" value="ECO:0007669"/>
    <property type="project" value="TreeGrafter"/>
</dbReference>
<comment type="similarity">
    <text evidence="1">Belongs to the protein kinase superfamily. ADCK protein kinase family.</text>
</comment>
<dbReference type="STRING" id="741276.A0A2S5BBG1"/>
<dbReference type="InterPro" id="IPR052402">
    <property type="entry name" value="ADCK_kinase"/>
</dbReference>
<proteinExistence type="inferred from homology"/>
<feature type="domain" description="ABC1 atypical kinase-like" evidence="4">
    <location>
        <begin position="510"/>
        <end position="661"/>
    </location>
</feature>
<evidence type="ECO:0000259" key="5">
    <source>
        <dbReference type="Pfam" id="PF13883"/>
    </source>
</evidence>
<feature type="domain" description="ABC1 atypical kinase-like" evidence="4">
    <location>
        <begin position="422"/>
        <end position="472"/>
    </location>
</feature>
<evidence type="ECO:0000256" key="3">
    <source>
        <dbReference type="SAM" id="SignalP"/>
    </source>
</evidence>
<dbReference type="PANTHER" id="PTHR45890">
    <property type="entry name" value="AARF DOMAIN CONTAINING KINASE 2 (PREDICTED)"/>
    <property type="match status" value="1"/>
</dbReference>
<dbReference type="CDD" id="cd13971">
    <property type="entry name" value="ADCK2-like"/>
    <property type="match status" value="1"/>
</dbReference>
<feature type="domain" description="CREG-like beta-barrel" evidence="5">
    <location>
        <begin position="27"/>
        <end position="195"/>
    </location>
</feature>
<keyword evidence="2" id="KW-0812">Transmembrane</keyword>
<sequence length="918" mass="103374">MVHLARWALSALVLAAPSLVAARETLDEAAVHVRELIAHRAYNTGVLMSQFPDDADVPTPGLTFGLQEYYAQYPDSNGDLLMLAMPIAAIYRNALPPNPPNLTITINDMYGFGDGNLAAGRMRVALFGSIERVEGEEEIAKCKQAYLQAHPDARGWVPPGGPHAAFYARFRVHKVYAFNGFGDVAYIGWIPLDLYRSSGAKMRSAKEIHRHWPVPEQPEQDELIALETDEAEQPFSRSYSGQSGSGGHSRHAYKLRFALIPVLLGLGGTSTLWLDSPNEHCAEPKHSLQAILDNVEKPDADEFLIAVSDKEDPDDDAPPAVPNRGLLLVRSVRRFLRDYLVEPISTSLRFFQLALIFLPVLLSAPILCLELVDDSRDRRRGRPQRTKERRTTRWWYYLLLAQWAGSRTDLFPALLCDLFGKLHSQGKPHSFRYTKRVIERAFGLPFERIFVEFREKPLGIGAIAQVYKAVLNPDLLPSDYLALKHIDDPAPTARLSRTIAPTSDDKRPKRKPGATVAIKVLHPRVEKKIGRDLKIMMFFAKALNSLPGMEWLSFPEEVQVFGEMMMSQVDLRIEANNLVTFEKYFMHRPTVSFPRALKQYTAPRVLIEEFEDAVPLELFLQNGAGPFDHRIANLGLDAFLNMLLIDNFVHSDLHPGNIMVKWFKPSTRSMLSSLWAGFRDTPEPDAADVSDNTHGVEIVHRLRSLKSDKQAWLAELDRLEDAGYQPEIVFIDTGLVTRLNDENRRNFLDLFTAVASFDGYRAGQLMVERCRAPELVLDEETFALKMQKLVLGVKSQTFSLAKIKIADVLSQVLTNVRDHHVKMEADFVNTVISILLLEGIGRQLDPEMDLFKSALPILRQLGKQVGTDQLAQAGSKMDVKSLASMAKIWVWVEARQFASIAVADVDNFLRYDYLTPNC</sequence>
<feature type="chain" id="PRO_5015783820" description="ABC1 atypical kinase-like domain-containing protein" evidence="3">
    <location>
        <begin position="23"/>
        <end position="918"/>
    </location>
</feature>
<dbReference type="Pfam" id="PF13883">
    <property type="entry name" value="CREG_beta-barrel"/>
    <property type="match status" value="1"/>
</dbReference>
<dbReference type="AlphaFoldDB" id="A0A2S5BBG1"/>
<evidence type="ECO:0000313" key="6">
    <source>
        <dbReference type="EMBL" id="POY74122.1"/>
    </source>
</evidence>
<dbReference type="SUPFAM" id="SSF50475">
    <property type="entry name" value="FMN-binding split barrel"/>
    <property type="match status" value="1"/>
</dbReference>
<gene>
    <name evidence="6" type="ORF">BMF94_2934</name>
</gene>
<feature type="transmembrane region" description="Helical" evidence="2">
    <location>
        <begin position="394"/>
        <end position="415"/>
    </location>
</feature>
<comment type="caution">
    <text evidence="6">The sequence shown here is derived from an EMBL/GenBank/DDBJ whole genome shotgun (WGS) entry which is preliminary data.</text>
</comment>
<evidence type="ECO:0000313" key="7">
    <source>
        <dbReference type="Proteomes" id="UP000237144"/>
    </source>
</evidence>
<evidence type="ECO:0000259" key="4">
    <source>
        <dbReference type="Pfam" id="PF03109"/>
    </source>
</evidence>
<dbReference type="InterPro" id="IPR044095">
    <property type="entry name" value="ADCK2_dom"/>
</dbReference>
<dbReference type="Pfam" id="PF03109">
    <property type="entry name" value="ABC1"/>
    <property type="match status" value="2"/>
</dbReference>
<name>A0A2S5BBG1_9BASI</name>
<evidence type="ECO:0000256" key="2">
    <source>
        <dbReference type="SAM" id="Phobius"/>
    </source>
</evidence>
<dbReference type="Proteomes" id="UP000237144">
    <property type="component" value="Unassembled WGS sequence"/>
</dbReference>
<feature type="transmembrane region" description="Helical" evidence="2">
    <location>
        <begin position="350"/>
        <end position="373"/>
    </location>
</feature>
<keyword evidence="2" id="KW-0472">Membrane</keyword>
<dbReference type="InterPro" id="IPR055343">
    <property type="entry name" value="CREG_beta-barrel"/>
</dbReference>
<feature type="signal peptide" evidence="3">
    <location>
        <begin position="1"/>
        <end position="22"/>
    </location>
</feature>
<reference evidence="6 7" key="1">
    <citation type="journal article" date="2018" name="Front. Microbiol.">
        <title>Prospects for Fungal Bioremediation of Acidic Radioactive Waste Sites: Characterization and Genome Sequence of Rhodotorula taiwanensis MD1149.</title>
        <authorList>
            <person name="Tkavc R."/>
            <person name="Matrosova V.Y."/>
            <person name="Grichenko O.E."/>
            <person name="Gostincar C."/>
            <person name="Volpe R.P."/>
            <person name="Klimenkova P."/>
            <person name="Gaidamakova E.K."/>
            <person name="Zhou C.E."/>
            <person name="Stewart B.J."/>
            <person name="Lyman M.G."/>
            <person name="Malfatti S.A."/>
            <person name="Rubinfeld B."/>
            <person name="Courtot M."/>
            <person name="Singh J."/>
            <person name="Dalgard C.L."/>
            <person name="Hamilton T."/>
            <person name="Frey K.G."/>
            <person name="Gunde-Cimerman N."/>
            <person name="Dugan L."/>
            <person name="Daly M.J."/>
        </authorList>
    </citation>
    <scope>NUCLEOTIDE SEQUENCE [LARGE SCALE GENOMIC DNA]</scope>
    <source>
        <strain evidence="6 7">MD1149</strain>
    </source>
</reference>
<dbReference type="SUPFAM" id="SSF56112">
    <property type="entry name" value="Protein kinase-like (PK-like)"/>
    <property type="match status" value="1"/>
</dbReference>
<accession>A0A2S5BBG1</accession>
<keyword evidence="2" id="KW-1133">Transmembrane helix</keyword>
<dbReference type="EMBL" id="PJQD01000029">
    <property type="protein sequence ID" value="POY74122.1"/>
    <property type="molecule type" value="Genomic_DNA"/>
</dbReference>
<protein>
    <recommendedName>
        <fullName evidence="8">ABC1 atypical kinase-like domain-containing protein</fullName>
    </recommendedName>
</protein>